<comment type="caution">
    <text evidence="1">The sequence shown here is derived from an EMBL/GenBank/DDBJ whole genome shotgun (WGS) entry which is preliminary data.</text>
</comment>
<name>A0A0F9DJY1_9ZZZZ</name>
<dbReference type="AlphaFoldDB" id="A0A0F9DJY1"/>
<gene>
    <name evidence="1" type="ORF">LCGC14_2190260</name>
</gene>
<accession>A0A0F9DJY1</accession>
<reference evidence="1" key="1">
    <citation type="journal article" date="2015" name="Nature">
        <title>Complex archaea that bridge the gap between prokaryotes and eukaryotes.</title>
        <authorList>
            <person name="Spang A."/>
            <person name="Saw J.H."/>
            <person name="Jorgensen S.L."/>
            <person name="Zaremba-Niedzwiedzka K."/>
            <person name="Martijn J."/>
            <person name="Lind A.E."/>
            <person name="van Eijk R."/>
            <person name="Schleper C."/>
            <person name="Guy L."/>
            <person name="Ettema T.J."/>
        </authorList>
    </citation>
    <scope>NUCLEOTIDE SEQUENCE</scope>
</reference>
<dbReference type="EMBL" id="LAZR01028655">
    <property type="protein sequence ID" value="KKL61934.1"/>
    <property type="molecule type" value="Genomic_DNA"/>
</dbReference>
<protein>
    <submittedName>
        <fullName evidence="1">Uncharacterized protein</fullName>
    </submittedName>
</protein>
<evidence type="ECO:0000313" key="1">
    <source>
        <dbReference type="EMBL" id="KKL61934.1"/>
    </source>
</evidence>
<organism evidence="1">
    <name type="scientific">marine sediment metagenome</name>
    <dbReference type="NCBI Taxonomy" id="412755"/>
    <lineage>
        <taxon>unclassified sequences</taxon>
        <taxon>metagenomes</taxon>
        <taxon>ecological metagenomes</taxon>
    </lineage>
</organism>
<proteinExistence type="predicted"/>
<sequence>MPGIYENAYNGLAESVATSNIIRCSDSDLVTFNWYLASGSNSTATCQITDSGPAEADIDSSAWSSAFTARGATLAPILGSLPPTRFVRFIRNLSVGSVRVEINKVTYR</sequence>